<keyword evidence="3" id="KW-1185">Reference proteome</keyword>
<organism evidence="2 3">
    <name type="scientific">Erwinia mallotivora</name>
    <dbReference type="NCBI Taxonomy" id="69222"/>
    <lineage>
        <taxon>Bacteria</taxon>
        <taxon>Pseudomonadati</taxon>
        <taxon>Pseudomonadota</taxon>
        <taxon>Gammaproteobacteria</taxon>
        <taxon>Enterobacterales</taxon>
        <taxon>Erwiniaceae</taxon>
        <taxon>Erwinia</taxon>
    </lineage>
</organism>
<keyword evidence="1" id="KW-0472">Membrane</keyword>
<dbReference type="EMBL" id="JFHN01000018">
    <property type="protein sequence ID" value="EXU77188.1"/>
    <property type="molecule type" value="Genomic_DNA"/>
</dbReference>
<protein>
    <submittedName>
        <fullName evidence="2">Uncharacterized protein</fullName>
    </submittedName>
</protein>
<dbReference type="PATRIC" id="fig|69222.5.peg.379"/>
<evidence type="ECO:0000313" key="3">
    <source>
        <dbReference type="Proteomes" id="UP000019918"/>
    </source>
</evidence>
<comment type="caution">
    <text evidence="2">The sequence shown here is derived from an EMBL/GenBank/DDBJ whole genome shotgun (WGS) entry which is preliminary data.</text>
</comment>
<dbReference type="AlphaFoldDB" id="A0A014NCR7"/>
<evidence type="ECO:0000313" key="2">
    <source>
        <dbReference type="EMBL" id="EXU77188.1"/>
    </source>
</evidence>
<proteinExistence type="predicted"/>
<feature type="transmembrane region" description="Helical" evidence="1">
    <location>
        <begin position="12"/>
        <end position="29"/>
    </location>
</feature>
<keyword evidence="1" id="KW-1133">Transmembrane helix</keyword>
<accession>A0A014NCR7</accession>
<gene>
    <name evidence="2" type="ORF">BG55_01755</name>
</gene>
<dbReference type="Proteomes" id="UP000019918">
    <property type="component" value="Unassembled WGS sequence"/>
</dbReference>
<feature type="transmembrane region" description="Helical" evidence="1">
    <location>
        <begin position="41"/>
        <end position="58"/>
    </location>
</feature>
<reference evidence="2 3" key="1">
    <citation type="submission" date="2014-02" db="EMBL/GenBank/DDBJ databases">
        <title>Draft genome of Erwinia mallotivora strain BT-MARDI, a papaya dieback pathogen.</title>
        <authorList>
            <person name="Redzuan R."/>
            <person name="Abu Bakar N."/>
            <person name="Badrun R."/>
            <person name="Mohd Raih M.F."/>
            <person name="Rozano L."/>
            <person name="Mat Amin N."/>
        </authorList>
    </citation>
    <scope>NUCLEOTIDE SEQUENCE [LARGE SCALE GENOMIC DNA]</scope>
    <source>
        <strain evidence="2 3">BT-MARDI</strain>
    </source>
</reference>
<evidence type="ECO:0000256" key="1">
    <source>
        <dbReference type="SAM" id="Phobius"/>
    </source>
</evidence>
<keyword evidence="1" id="KW-0812">Transmembrane</keyword>
<sequence length="59" mass="6816">MVVVVVNKSKKALLSSSGIIFILYVLKYFTTDSFFEYKNIFQILTTAILFGAFSYKFLF</sequence>
<name>A0A014NCR7_9GAMM</name>
<dbReference type="STRING" id="69222.BG55_01755"/>